<dbReference type="AlphaFoldDB" id="L0DWS9"/>
<sequence>MSLRIAQDAHYQGKNWWRWSVWLDGSPAELDDVSHVVYTLHPTFPTPVRHTDDRSSDFRISSAGWGEFEIFAEVTLKSGETLKRHHWLTLEQPPTKPDQGLPRIKSTHSEVPRKARKRGMATNDLVGSSPPRRAATRGVAPKTETLPLTVFLSGSVGDMPAIRNIRAVLERHGAKVTTAEDIASGLPWEHAIRERIRNADVAVFVLSRRPSLFLMQEIELTLEIGTGLVVPVLIGTEVEPPQQLQGWQAFRVSDDKELETVALDVLKSSVARERG</sequence>
<dbReference type="STRING" id="1255043.TVNIR_1743"/>
<dbReference type="SUPFAM" id="SSF52200">
    <property type="entry name" value="Toll/Interleukin receptor TIR domain"/>
    <property type="match status" value="1"/>
</dbReference>
<name>L0DWS9_THIND</name>
<dbReference type="PROSITE" id="PS51037">
    <property type="entry name" value="YEATS"/>
    <property type="match status" value="1"/>
</dbReference>
<dbReference type="GO" id="GO:0007165">
    <property type="term" value="P:signal transduction"/>
    <property type="evidence" value="ECO:0007669"/>
    <property type="project" value="InterPro"/>
</dbReference>
<dbReference type="Gene3D" id="2.60.40.1970">
    <property type="entry name" value="YEATS domain"/>
    <property type="match status" value="1"/>
</dbReference>
<dbReference type="KEGG" id="tni:TVNIR_1743"/>
<accession>L0DWS9</accession>
<dbReference type="InterPro" id="IPR038704">
    <property type="entry name" value="YEAST_sf"/>
</dbReference>
<evidence type="ECO:0000313" key="3">
    <source>
        <dbReference type="EMBL" id="AGA33405.1"/>
    </source>
</evidence>
<dbReference type="OrthoDB" id="1448763at2"/>
<dbReference type="Pfam" id="PF20305">
    <property type="entry name" value="pYEATS"/>
    <property type="match status" value="1"/>
</dbReference>
<dbReference type="Pfam" id="PF13676">
    <property type="entry name" value="TIR_2"/>
    <property type="match status" value="1"/>
</dbReference>
<dbReference type="InterPro" id="IPR046888">
    <property type="entry name" value="pYEATS"/>
</dbReference>
<dbReference type="Gene3D" id="3.40.50.10140">
    <property type="entry name" value="Toll/interleukin-1 receptor homology (TIR) domain"/>
    <property type="match status" value="1"/>
</dbReference>
<dbReference type="InterPro" id="IPR035897">
    <property type="entry name" value="Toll_tir_struct_dom_sf"/>
</dbReference>
<evidence type="ECO:0000259" key="2">
    <source>
        <dbReference type="PROSITE" id="PS51037"/>
    </source>
</evidence>
<evidence type="ECO:0000256" key="1">
    <source>
        <dbReference type="SAM" id="MobiDB-lite"/>
    </source>
</evidence>
<dbReference type="PATRIC" id="fig|1255043.3.peg.1766"/>
<reference evidence="3" key="1">
    <citation type="submission" date="2015-12" db="EMBL/GenBank/DDBJ databases">
        <authorList>
            <person name="Tikhonova T.V."/>
            <person name="Pavlov A.R."/>
            <person name="Beletsky A.V."/>
            <person name="Mardanov A.V."/>
            <person name="Sorokin D.Y."/>
            <person name="Ravin N.V."/>
            <person name="Popov V.O."/>
        </authorList>
    </citation>
    <scope>NUCLEOTIDE SEQUENCE</scope>
    <source>
        <strain evidence="3">DSM 14787</strain>
    </source>
</reference>
<feature type="domain" description="YEATS" evidence="2">
    <location>
        <begin position="1"/>
        <end position="119"/>
    </location>
</feature>
<proteinExistence type="predicted"/>
<dbReference type="RefSeq" id="WP_015258533.1">
    <property type="nucleotide sequence ID" value="NC_019902.2"/>
</dbReference>
<organism evidence="3 4">
    <name type="scientific">Thioalkalivibrio nitratireducens (strain DSM 14787 / UNIQEM 213 / ALEN2)</name>
    <dbReference type="NCBI Taxonomy" id="1255043"/>
    <lineage>
        <taxon>Bacteria</taxon>
        <taxon>Pseudomonadati</taxon>
        <taxon>Pseudomonadota</taxon>
        <taxon>Gammaproteobacteria</taxon>
        <taxon>Chromatiales</taxon>
        <taxon>Ectothiorhodospiraceae</taxon>
        <taxon>Thioalkalivibrio</taxon>
    </lineage>
</organism>
<dbReference type="EMBL" id="CP003989">
    <property type="protein sequence ID" value="AGA33405.1"/>
    <property type="molecule type" value="Genomic_DNA"/>
</dbReference>
<feature type="region of interest" description="Disordered" evidence="1">
    <location>
        <begin position="91"/>
        <end position="116"/>
    </location>
</feature>
<dbReference type="Proteomes" id="UP000010809">
    <property type="component" value="Chromosome"/>
</dbReference>
<dbReference type="HOGENOM" id="CLU_1011702_0_0_6"/>
<protein>
    <recommendedName>
        <fullName evidence="2">YEATS domain-containing protein</fullName>
    </recommendedName>
</protein>
<dbReference type="InterPro" id="IPR055129">
    <property type="entry name" value="YEATS_dom"/>
</dbReference>
<dbReference type="InterPro" id="IPR000157">
    <property type="entry name" value="TIR_dom"/>
</dbReference>
<dbReference type="eggNOG" id="COG5033">
    <property type="taxonomic scope" value="Bacteria"/>
</dbReference>
<gene>
    <name evidence="3" type="ordered locus">TVNIR_1743</name>
</gene>
<keyword evidence="4" id="KW-1185">Reference proteome</keyword>
<evidence type="ECO:0000313" key="4">
    <source>
        <dbReference type="Proteomes" id="UP000010809"/>
    </source>
</evidence>